<proteinExistence type="predicted"/>
<sequence length="30" mass="3457">MSLRKDLPRSERPSAQVRAADGLEVRYLIE</sequence>
<organism evidence="1">
    <name type="scientific">Dulem virus 38</name>
    <dbReference type="NCBI Taxonomy" id="3145756"/>
    <lineage>
        <taxon>Viruses</taxon>
        <taxon>Duplodnaviria</taxon>
        <taxon>Heunggongvirae</taxon>
        <taxon>Uroviricota</taxon>
        <taxon>Caudoviricetes</taxon>
    </lineage>
</organism>
<name>A0AAU8B2C1_9CAUD</name>
<evidence type="ECO:0000313" key="1">
    <source>
        <dbReference type="EMBL" id="XCD05704.1"/>
    </source>
</evidence>
<accession>A0AAU8B2C1</accession>
<reference evidence="1" key="1">
    <citation type="submission" date="2024-03" db="EMBL/GenBank/DDBJ databases">
        <title>Diverse circular DNA viruses in blood, oral, and fecal samples of captive lemurs.</title>
        <authorList>
            <person name="Paietta E.N."/>
            <person name="Kraberger S."/>
            <person name="Lund M.C."/>
            <person name="Custer J.M."/>
            <person name="Vargas K.M."/>
            <person name="Ehmke E.E."/>
            <person name="Yoder A.D."/>
            <person name="Varsani A."/>
        </authorList>
    </citation>
    <scope>NUCLEOTIDE SEQUENCE</scope>
    <source>
        <strain evidence="1">Duke_24SF_44</strain>
    </source>
</reference>
<dbReference type="EMBL" id="PP511596">
    <property type="protein sequence ID" value="XCD05704.1"/>
    <property type="molecule type" value="Genomic_DNA"/>
</dbReference>
<protein>
    <submittedName>
        <fullName evidence="1">Uncharacterized protein</fullName>
    </submittedName>
</protein>